<dbReference type="OrthoDB" id="420024at2759"/>
<dbReference type="Proteomes" id="UP000649617">
    <property type="component" value="Unassembled WGS sequence"/>
</dbReference>
<name>A0A812RRB0_SYMPI</name>
<protein>
    <recommendedName>
        <fullName evidence="1">BTB domain-containing protein</fullName>
    </recommendedName>
</protein>
<dbReference type="InterPro" id="IPR000210">
    <property type="entry name" value="BTB/POZ_dom"/>
</dbReference>
<dbReference type="AlphaFoldDB" id="A0A812RRB0"/>
<reference evidence="2" key="1">
    <citation type="submission" date="2021-02" db="EMBL/GenBank/DDBJ databases">
        <authorList>
            <person name="Dougan E. K."/>
            <person name="Rhodes N."/>
            <person name="Thang M."/>
            <person name="Chan C."/>
        </authorList>
    </citation>
    <scope>NUCLEOTIDE SEQUENCE</scope>
</reference>
<keyword evidence="3" id="KW-1185">Reference proteome</keyword>
<dbReference type="SMART" id="SM00225">
    <property type="entry name" value="BTB"/>
    <property type="match status" value="1"/>
</dbReference>
<dbReference type="PANTHER" id="PTHR46672:SF8">
    <property type="entry name" value="BTB DOMAIN-CONTAINING PROTEIN"/>
    <property type="match status" value="1"/>
</dbReference>
<evidence type="ECO:0000259" key="1">
    <source>
        <dbReference type="PROSITE" id="PS50097"/>
    </source>
</evidence>
<accession>A0A812RRB0</accession>
<dbReference type="Gene3D" id="3.30.710.10">
    <property type="entry name" value="Potassium Channel Kv1.1, Chain A"/>
    <property type="match status" value="1"/>
</dbReference>
<evidence type="ECO:0000313" key="3">
    <source>
        <dbReference type="Proteomes" id="UP000649617"/>
    </source>
</evidence>
<dbReference type="Pfam" id="PF00651">
    <property type="entry name" value="BTB"/>
    <property type="match status" value="1"/>
</dbReference>
<proteinExistence type="predicted"/>
<dbReference type="EMBL" id="CAJNIZ010021046">
    <property type="protein sequence ID" value="CAE7447566.1"/>
    <property type="molecule type" value="Genomic_DNA"/>
</dbReference>
<dbReference type="CDD" id="cd18186">
    <property type="entry name" value="BTB_POZ_ZBTB_KLHL-like"/>
    <property type="match status" value="1"/>
</dbReference>
<dbReference type="SUPFAM" id="SSF54695">
    <property type="entry name" value="POZ domain"/>
    <property type="match status" value="1"/>
</dbReference>
<comment type="caution">
    <text evidence="2">The sequence shown here is derived from an EMBL/GenBank/DDBJ whole genome shotgun (WGS) entry which is preliminary data.</text>
</comment>
<feature type="domain" description="BTB" evidence="1">
    <location>
        <begin position="146"/>
        <end position="213"/>
    </location>
</feature>
<dbReference type="InterPro" id="IPR011333">
    <property type="entry name" value="SKP1/BTB/POZ_sf"/>
</dbReference>
<organism evidence="2 3">
    <name type="scientific">Symbiodinium pilosum</name>
    <name type="common">Dinoflagellate</name>
    <dbReference type="NCBI Taxonomy" id="2952"/>
    <lineage>
        <taxon>Eukaryota</taxon>
        <taxon>Sar</taxon>
        <taxon>Alveolata</taxon>
        <taxon>Dinophyceae</taxon>
        <taxon>Suessiales</taxon>
        <taxon>Symbiodiniaceae</taxon>
        <taxon>Symbiodinium</taxon>
    </lineage>
</organism>
<sequence>MAPRVDPEVVLGLIELADLAGLKKFIPADFDWRSRGAHLLQFTILQSWNAETDKIPHYLKIAEWMISKGADPAQEVSHSRSDAVPLGPTAYSKIFYMLKGAGDNTKYLQQLLLILSGSTAQKRETVEVDRAVLQRWESIRNKADTHNVTFETAEGPVTAHDAVLMVASPVLTAMLESTMAEGTSKCIRVSDSSAAAVALFLDMVYMSATDSDLQYKTVLGALDLSHRWEVRSVVRVFEDILQDMLTTSNFPEIAEAAALKDLEGLKEACAKFAETDDGVKALVQQRKLHPSVMNFLGAPSPSEPPAKKLRTF</sequence>
<dbReference type="PANTHER" id="PTHR46672">
    <property type="entry name" value="OS08G0495500 PROTEIN-RELATED"/>
    <property type="match status" value="1"/>
</dbReference>
<gene>
    <name evidence="2" type="ORF">SPIL2461_LOCUS10919</name>
</gene>
<evidence type="ECO:0000313" key="2">
    <source>
        <dbReference type="EMBL" id="CAE7447566.1"/>
    </source>
</evidence>
<dbReference type="InterPro" id="IPR044714">
    <property type="entry name" value="AtSIBP1-like"/>
</dbReference>
<dbReference type="PROSITE" id="PS50097">
    <property type="entry name" value="BTB"/>
    <property type="match status" value="1"/>
</dbReference>